<dbReference type="MEROPS" id="C56.001"/>
<dbReference type="GO" id="GO:0008233">
    <property type="term" value="F:peptidase activity"/>
    <property type="evidence" value="ECO:0007669"/>
    <property type="project" value="UniProtKB-KW"/>
</dbReference>
<dbReference type="RefSeq" id="WP_008518565.1">
    <property type="nucleotide sequence ID" value="NZ_ACJM01000019.1"/>
</dbReference>
<evidence type="ECO:0000259" key="2">
    <source>
        <dbReference type="Pfam" id="PF01965"/>
    </source>
</evidence>
<keyword evidence="3" id="KW-0645">Protease</keyword>
<dbReference type="Gene3D" id="3.40.50.880">
    <property type="match status" value="1"/>
</dbReference>
<dbReference type="Pfam" id="PF01965">
    <property type="entry name" value="DJ-1_PfpI"/>
    <property type="match status" value="1"/>
</dbReference>
<accession>C0GK03</accession>
<dbReference type="AlphaFoldDB" id="C0GK03"/>
<protein>
    <submittedName>
        <fullName evidence="3">Intracellular protease, PfpI family</fullName>
    </submittedName>
</protein>
<dbReference type="PANTHER" id="PTHR42733">
    <property type="entry name" value="DJ-1 PROTEIN"/>
    <property type="match status" value="1"/>
</dbReference>
<keyword evidence="3" id="KW-0378">Hydrolase</keyword>
<dbReference type="OrthoDB" id="9800516at2"/>
<dbReference type="PROSITE" id="PS51276">
    <property type="entry name" value="PEPTIDASE_C56_PFPI"/>
    <property type="match status" value="1"/>
</dbReference>
<dbReference type="Proteomes" id="UP000006443">
    <property type="component" value="Unassembled WGS sequence"/>
</dbReference>
<dbReference type="STRING" id="555088.DealDRAFT_2812"/>
<comment type="caution">
    <text evidence="3">The sequence shown here is derived from an EMBL/GenBank/DDBJ whole genome shotgun (WGS) entry which is preliminary data.</text>
</comment>
<dbReference type="EMBL" id="ACJM01000019">
    <property type="protein sequence ID" value="EEG76372.1"/>
    <property type="molecule type" value="Genomic_DNA"/>
</dbReference>
<dbReference type="CDD" id="cd03134">
    <property type="entry name" value="GATase1_PfpI_like"/>
    <property type="match status" value="1"/>
</dbReference>
<proteinExistence type="inferred from homology"/>
<reference evidence="3 4" key="1">
    <citation type="submission" date="2009-02" db="EMBL/GenBank/DDBJ databases">
        <title>Sequencing of the draft genome and assembly of Dethiobacter alkaliphilus AHT 1.</title>
        <authorList>
            <consortium name="US DOE Joint Genome Institute (JGI-PGF)"/>
            <person name="Lucas S."/>
            <person name="Copeland A."/>
            <person name="Lapidus A."/>
            <person name="Glavina del Rio T."/>
            <person name="Dalin E."/>
            <person name="Tice H."/>
            <person name="Bruce D."/>
            <person name="Goodwin L."/>
            <person name="Pitluck S."/>
            <person name="Larimer F."/>
            <person name="Land M.L."/>
            <person name="Hauser L."/>
            <person name="Muyzer G."/>
        </authorList>
    </citation>
    <scope>NUCLEOTIDE SEQUENCE [LARGE SCALE GENOMIC DNA]</scope>
    <source>
        <strain evidence="3 4">AHT 1</strain>
    </source>
</reference>
<evidence type="ECO:0000313" key="3">
    <source>
        <dbReference type="EMBL" id="EEG76372.1"/>
    </source>
</evidence>
<dbReference type="InterPro" id="IPR029062">
    <property type="entry name" value="Class_I_gatase-like"/>
</dbReference>
<sequence>MRLQGKRIALLVEDLYEDNEYWYPYFRLSEEGAEVETVAPEIKTYQSKHGQPAKATISAQNALGSQYDALVIPGGFSPDKMRRSPDMVELVKKLYEENKPVAAICHGPWMLASAGALKGRRATCFFSIRDDVVNAGADYVDEEVVQDGNVITSRQPKDLPAFCRTLIDALL</sequence>
<feature type="domain" description="DJ-1/PfpI" evidence="2">
    <location>
        <begin position="6"/>
        <end position="168"/>
    </location>
</feature>
<gene>
    <name evidence="3" type="ORF">DealDRAFT_2812</name>
</gene>
<dbReference type="eggNOG" id="COG0693">
    <property type="taxonomic scope" value="Bacteria"/>
</dbReference>
<dbReference type="PANTHER" id="PTHR42733:SF13">
    <property type="entry name" value="DJ-1_PFPI DOMAIN-CONTAINING PROTEIN"/>
    <property type="match status" value="1"/>
</dbReference>
<dbReference type="NCBIfam" id="TIGR01382">
    <property type="entry name" value="PfpI"/>
    <property type="match status" value="1"/>
</dbReference>
<evidence type="ECO:0000313" key="4">
    <source>
        <dbReference type="Proteomes" id="UP000006443"/>
    </source>
</evidence>
<dbReference type="GO" id="GO:0006508">
    <property type="term" value="P:proteolysis"/>
    <property type="evidence" value="ECO:0007669"/>
    <property type="project" value="UniProtKB-KW"/>
</dbReference>
<keyword evidence="4" id="KW-1185">Reference proteome</keyword>
<organism evidence="3 4">
    <name type="scientific">Dethiobacter alkaliphilus AHT 1</name>
    <dbReference type="NCBI Taxonomy" id="555088"/>
    <lineage>
        <taxon>Bacteria</taxon>
        <taxon>Bacillati</taxon>
        <taxon>Bacillota</taxon>
        <taxon>Dethiobacteria</taxon>
        <taxon>Dethiobacterales</taxon>
        <taxon>Dethiobacteraceae</taxon>
        <taxon>Dethiobacter</taxon>
    </lineage>
</organism>
<dbReference type="InterPro" id="IPR002818">
    <property type="entry name" value="DJ-1/PfpI"/>
</dbReference>
<dbReference type="InterPro" id="IPR006286">
    <property type="entry name" value="C56_PfpI-like"/>
</dbReference>
<dbReference type="SUPFAM" id="SSF52317">
    <property type="entry name" value="Class I glutamine amidotransferase-like"/>
    <property type="match status" value="1"/>
</dbReference>
<comment type="similarity">
    <text evidence="1">Belongs to the peptidase C56 family.</text>
</comment>
<name>C0GK03_DETAL</name>
<evidence type="ECO:0000256" key="1">
    <source>
        <dbReference type="ARBA" id="ARBA00008542"/>
    </source>
</evidence>